<gene>
    <name evidence="1" type="ORF">JOE42_003980</name>
</gene>
<organism evidence="1 2">
    <name type="scientific">Rhodococcoides corynebacterioides</name>
    <dbReference type="NCBI Taxonomy" id="53972"/>
    <lineage>
        <taxon>Bacteria</taxon>
        <taxon>Bacillati</taxon>
        <taxon>Actinomycetota</taxon>
        <taxon>Actinomycetes</taxon>
        <taxon>Mycobacteriales</taxon>
        <taxon>Nocardiaceae</taxon>
        <taxon>Rhodococcoides</taxon>
    </lineage>
</organism>
<protein>
    <submittedName>
        <fullName evidence="1">Uncharacterized protein</fullName>
    </submittedName>
</protein>
<comment type="caution">
    <text evidence="1">The sequence shown here is derived from an EMBL/GenBank/DDBJ whole genome shotgun (WGS) entry which is preliminary data.</text>
</comment>
<name>A0ABS2KZA0_9NOCA</name>
<keyword evidence="2" id="KW-1185">Reference proteome</keyword>
<dbReference type="Proteomes" id="UP000703038">
    <property type="component" value="Unassembled WGS sequence"/>
</dbReference>
<evidence type="ECO:0000313" key="1">
    <source>
        <dbReference type="EMBL" id="MBM7417247.1"/>
    </source>
</evidence>
<dbReference type="RefSeq" id="WP_204869881.1">
    <property type="nucleotide sequence ID" value="NZ_JAFBBK010000001.1"/>
</dbReference>
<proteinExistence type="predicted"/>
<accession>A0ABS2KZA0</accession>
<sequence length="229" mass="24319">MPALKSLITSVLLPVAAIARVKRTYITKADASFDKSLTSRGQVGVVGPNVPAELAELNGYYGPADQIVIPADFSSEHNHAGFLSLVEAVQSGRLVLASEIVIYGPQAPPGALPEKFRYAGFADSLREIYEGKCVVFAPNQNAVGMQNKVWEAVCAGRRVLAGANAAGGLVDSPLVSRYMDGTDLPGALENLVSGASNPDRCENWRENNILRGPKDADMFAFLVEGDSVL</sequence>
<dbReference type="EMBL" id="JAFBBK010000001">
    <property type="protein sequence ID" value="MBM7417247.1"/>
    <property type="molecule type" value="Genomic_DNA"/>
</dbReference>
<reference evidence="1 2" key="1">
    <citation type="submission" date="2021-01" db="EMBL/GenBank/DDBJ databases">
        <title>Genomics of switchgrass bacterial isolates.</title>
        <authorList>
            <person name="Shade A."/>
        </authorList>
    </citation>
    <scope>NUCLEOTIDE SEQUENCE [LARGE SCALE GENOMIC DNA]</scope>
    <source>
        <strain evidence="1 2">PvP111</strain>
    </source>
</reference>
<evidence type="ECO:0000313" key="2">
    <source>
        <dbReference type="Proteomes" id="UP000703038"/>
    </source>
</evidence>